<dbReference type="PANTHER" id="PTHR33542:SF5">
    <property type="entry name" value="FERROCHELATASE CHE1"/>
    <property type="match status" value="1"/>
</dbReference>
<evidence type="ECO:0000313" key="3">
    <source>
        <dbReference type="EMBL" id="PKV77213.1"/>
    </source>
</evidence>
<dbReference type="SUPFAM" id="SSF53800">
    <property type="entry name" value="Chelatase"/>
    <property type="match status" value="1"/>
</dbReference>
<dbReference type="PANTHER" id="PTHR33542">
    <property type="entry name" value="SIROHYDROCHLORIN FERROCHELATASE, CHLOROPLASTIC"/>
    <property type="match status" value="1"/>
</dbReference>
<comment type="caution">
    <text evidence="3">The sequence shown here is derived from an EMBL/GenBank/DDBJ whole genome shotgun (WGS) entry which is preliminary data.</text>
</comment>
<dbReference type="Proteomes" id="UP000233766">
    <property type="component" value="Unassembled WGS sequence"/>
</dbReference>
<keyword evidence="2" id="KW-0456">Lyase</keyword>
<keyword evidence="4" id="KW-1185">Reference proteome</keyword>
<dbReference type="RefSeq" id="WP_101463923.1">
    <property type="nucleotide sequence ID" value="NZ_PJMW01000002.1"/>
</dbReference>
<dbReference type="InterPro" id="IPR050963">
    <property type="entry name" value="Sirohydro_Cobaltochel/CbiX"/>
</dbReference>
<protein>
    <submittedName>
        <fullName evidence="3">Sirohydrochlorin ferrochelatase</fullName>
    </submittedName>
</protein>
<evidence type="ECO:0000256" key="2">
    <source>
        <dbReference type="ARBA" id="ARBA00023239"/>
    </source>
</evidence>
<dbReference type="GO" id="GO:0046872">
    <property type="term" value="F:metal ion binding"/>
    <property type="evidence" value="ECO:0007669"/>
    <property type="project" value="UniProtKB-KW"/>
</dbReference>
<evidence type="ECO:0000313" key="4">
    <source>
        <dbReference type="Proteomes" id="UP000233766"/>
    </source>
</evidence>
<sequence length="285" mass="29466">MYRLPAPPRGAVPVPRGGSGPALIAVAHGSRDPRSAATMAAVVAEVAAARPDIPVRLAFLDLSTPSVDEVVDDLAGRGHTDVIVVPLLLGNAFHARVDLPALLTEAGHRHPRVRLTQAAVLGPDPLLIAAVADRVALSCRLPSLSTRVTPLVPAFPAAFADAADPLSDPPLGIAVAAVGSRDAAANRRTAVVARRLAAATGCPTEMCFATVEPGIEHAVDRLRARGAERIVVAPWFLAPGLLTDRLVAAAPEVVHAEVIGAHSALVDVIWARYDTSVATELVLSA</sequence>
<reference evidence="3 4" key="1">
    <citation type="submission" date="2017-12" db="EMBL/GenBank/DDBJ databases">
        <title>Sequencing the genomes of 1000 Actinobacteria strains.</title>
        <authorList>
            <person name="Klenk H.-P."/>
        </authorList>
    </citation>
    <scope>NUCLEOTIDE SEQUENCE [LARGE SCALE GENOMIC DNA]</scope>
    <source>
        <strain evidence="3 4">DSM 44489</strain>
    </source>
</reference>
<dbReference type="Gene3D" id="3.40.50.1400">
    <property type="match status" value="2"/>
</dbReference>
<name>A0A2N3V6H1_9NOCA</name>
<dbReference type="GO" id="GO:0016829">
    <property type="term" value="F:lyase activity"/>
    <property type="evidence" value="ECO:0007669"/>
    <property type="project" value="UniProtKB-KW"/>
</dbReference>
<evidence type="ECO:0000256" key="1">
    <source>
        <dbReference type="ARBA" id="ARBA00022723"/>
    </source>
</evidence>
<dbReference type="Pfam" id="PF01903">
    <property type="entry name" value="CbiX"/>
    <property type="match status" value="2"/>
</dbReference>
<accession>A0A2N3V6H1</accession>
<organism evidence="3 4">
    <name type="scientific">Nocardia fluminea</name>
    <dbReference type="NCBI Taxonomy" id="134984"/>
    <lineage>
        <taxon>Bacteria</taxon>
        <taxon>Bacillati</taxon>
        <taxon>Actinomycetota</taxon>
        <taxon>Actinomycetes</taxon>
        <taxon>Mycobacteriales</taxon>
        <taxon>Nocardiaceae</taxon>
        <taxon>Nocardia</taxon>
    </lineage>
</organism>
<dbReference type="AlphaFoldDB" id="A0A2N3V6H1"/>
<keyword evidence="1" id="KW-0479">Metal-binding</keyword>
<gene>
    <name evidence="3" type="ORF">ATK86_1542</name>
</gene>
<dbReference type="EMBL" id="PJMW01000002">
    <property type="protein sequence ID" value="PKV77213.1"/>
    <property type="molecule type" value="Genomic_DNA"/>
</dbReference>
<dbReference type="CDD" id="cd03416">
    <property type="entry name" value="CbiX_SirB_N"/>
    <property type="match status" value="1"/>
</dbReference>
<dbReference type="InterPro" id="IPR002762">
    <property type="entry name" value="CbiX-like"/>
</dbReference>
<proteinExistence type="predicted"/>
<dbReference type="OrthoDB" id="482456at2"/>